<reference evidence="2" key="2">
    <citation type="journal article" date="2021" name="Sci. Rep.">
        <title>The distribution of antibiotic resistance genes in chicken gut microbiota commensals.</title>
        <authorList>
            <person name="Juricova H."/>
            <person name="Matiasovicova J."/>
            <person name="Kubasova T."/>
            <person name="Cejkova D."/>
            <person name="Rychlik I."/>
        </authorList>
    </citation>
    <scope>NUCLEOTIDE SEQUENCE</scope>
    <source>
        <strain evidence="2">An582</strain>
    </source>
</reference>
<feature type="transmembrane region" description="Helical" evidence="1">
    <location>
        <begin position="28"/>
        <end position="46"/>
    </location>
</feature>
<dbReference type="Proteomes" id="UP000705508">
    <property type="component" value="Unassembled WGS sequence"/>
</dbReference>
<protein>
    <recommendedName>
        <fullName evidence="4">Conjugal transfer protein TrbP</fullName>
    </recommendedName>
</protein>
<dbReference type="EMBL" id="JACJKS010000003">
    <property type="protein sequence ID" value="MBM6947601.1"/>
    <property type="molecule type" value="Genomic_DNA"/>
</dbReference>
<keyword evidence="1" id="KW-1133">Transmembrane helix</keyword>
<evidence type="ECO:0008006" key="4">
    <source>
        <dbReference type="Google" id="ProtNLM"/>
    </source>
</evidence>
<feature type="transmembrane region" description="Helical" evidence="1">
    <location>
        <begin position="156"/>
        <end position="178"/>
    </location>
</feature>
<organism evidence="2 3">
    <name type="scientific">Mordavella massiliensis</name>
    <dbReference type="NCBI Taxonomy" id="1871024"/>
    <lineage>
        <taxon>Bacteria</taxon>
        <taxon>Bacillati</taxon>
        <taxon>Bacillota</taxon>
        <taxon>Clostridia</taxon>
        <taxon>Eubacteriales</taxon>
        <taxon>Clostridiaceae</taxon>
        <taxon>Mordavella</taxon>
    </lineage>
</organism>
<dbReference type="Pfam" id="PF05857">
    <property type="entry name" value="TraX"/>
    <property type="match status" value="1"/>
</dbReference>
<evidence type="ECO:0000313" key="3">
    <source>
        <dbReference type="Proteomes" id="UP000705508"/>
    </source>
</evidence>
<dbReference type="RefSeq" id="WP_204905652.1">
    <property type="nucleotide sequence ID" value="NZ_JACJKS010000003.1"/>
</dbReference>
<name>A0A938X9X2_9CLOT</name>
<keyword evidence="1" id="KW-0812">Transmembrane</keyword>
<reference evidence="2" key="1">
    <citation type="submission" date="2020-08" db="EMBL/GenBank/DDBJ databases">
        <authorList>
            <person name="Cejkova D."/>
            <person name="Kubasova T."/>
            <person name="Jahodarova E."/>
            <person name="Rychlik I."/>
        </authorList>
    </citation>
    <scope>NUCLEOTIDE SEQUENCE</scope>
    <source>
        <strain evidence="2">An582</strain>
    </source>
</reference>
<proteinExistence type="predicted"/>
<sequence>MDSFWLKWLAILCMSADHTGRVLFPGEEAFICVGRLAFPIFAFLLTEGFFHTADLYRYLARLGVFALLSEIPYDLALSGTWWNPQRQNVFFTLFISLLLLLALERSSGWPERMLEVFLAMWFAEALGADYGFRGVLLVLFFYIGRSRPPAGLLLGALWNFLWPVPVQRFGALAMFPLALYSGKRGRSMKYFFYVFYPAHLLVLYAAGRLLR</sequence>
<feature type="transmembrane region" description="Helical" evidence="1">
    <location>
        <begin position="190"/>
        <end position="210"/>
    </location>
</feature>
<comment type="caution">
    <text evidence="2">The sequence shown here is derived from an EMBL/GenBank/DDBJ whole genome shotgun (WGS) entry which is preliminary data.</text>
</comment>
<evidence type="ECO:0000256" key="1">
    <source>
        <dbReference type="SAM" id="Phobius"/>
    </source>
</evidence>
<gene>
    <name evidence="2" type="ORF">H6A20_02845</name>
</gene>
<keyword evidence="1" id="KW-0472">Membrane</keyword>
<feature type="transmembrane region" description="Helical" evidence="1">
    <location>
        <begin position="88"/>
        <end position="104"/>
    </location>
</feature>
<accession>A0A938X9X2</accession>
<feature type="transmembrane region" description="Helical" evidence="1">
    <location>
        <begin position="116"/>
        <end position="144"/>
    </location>
</feature>
<dbReference type="InterPro" id="IPR008875">
    <property type="entry name" value="TraX"/>
</dbReference>
<evidence type="ECO:0000313" key="2">
    <source>
        <dbReference type="EMBL" id="MBM6947601.1"/>
    </source>
</evidence>
<dbReference type="AlphaFoldDB" id="A0A938X9X2"/>